<accession>R7VZ57</accession>
<dbReference type="PANTHER" id="PTHR47186:SF3">
    <property type="entry name" value="OS09G0267800 PROTEIN"/>
    <property type="match status" value="1"/>
</dbReference>
<evidence type="ECO:0000259" key="2">
    <source>
        <dbReference type="Pfam" id="PF23598"/>
    </source>
</evidence>
<organism evidence="3">
    <name type="scientific">Aegilops tauschii</name>
    <name type="common">Tausch's goatgrass</name>
    <name type="synonym">Aegilops squarrosa</name>
    <dbReference type="NCBI Taxonomy" id="37682"/>
    <lineage>
        <taxon>Eukaryota</taxon>
        <taxon>Viridiplantae</taxon>
        <taxon>Streptophyta</taxon>
        <taxon>Embryophyta</taxon>
        <taxon>Tracheophyta</taxon>
        <taxon>Spermatophyta</taxon>
        <taxon>Magnoliopsida</taxon>
        <taxon>Liliopsida</taxon>
        <taxon>Poales</taxon>
        <taxon>Poaceae</taxon>
        <taxon>BOP clade</taxon>
        <taxon>Pooideae</taxon>
        <taxon>Triticodae</taxon>
        <taxon>Triticeae</taxon>
        <taxon>Triticinae</taxon>
        <taxon>Aegilops</taxon>
    </lineage>
</organism>
<name>R7VZ57_AEGTA</name>
<evidence type="ECO:0000313" key="3">
    <source>
        <dbReference type="EnsemblPlants" id="EMT01324"/>
    </source>
</evidence>
<dbReference type="InterPro" id="IPR055414">
    <property type="entry name" value="LRR_R13L4/SHOC2-like"/>
</dbReference>
<feature type="domain" description="Disease resistance R13L4/SHOC-2-like LRR" evidence="2">
    <location>
        <begin position="28"/>
        <end position="310"/>
    </location>
</feature>
<dbReference type="Pfam" id="PF23598">
    <property type="entry name" value="LRR_14"/>
    <property type="match status" value="1"/>
</dbReference>
<proteinExistence type="predicted"/>
<dbReference type="InterPro" id="IPR032675">
    <property type="entry name" value="LRR_dom_sf"/>
</dbReference>
<dbReference type="SUPFAM" id="SSF52058">
    <property type="entry name" value="L domain-like"/>
    <property type="match status" value="1"/>
</dbReference>
<dbReference type="ExpressionAtlas" id="R7VZ57">
    <property type="expression patterns" value="baseline"/>
</dbReference>
<protein>
    <submittedName>
        <fullName evidence="3">Disease resistance protein RPM1</fullName>
    </submittedName>
</protein>
<dbReference type="AlphaFoldDB" id="R7VZ57"/>
<sequence>MRSREARRVSVLKAESIEEITKLPDVVTTPFNLRYLDLSYTKLEVVPKALCKLTQLQMLNLLGTRVVELPPEIKKLTKLRRLQTLVWHDNDQRIFDCFQGAKVYSGICLLKDMQVLGYVEANKDLVMNLCNLTLLRRLEITKVRRKHIKELWTSITRLAHLSNLDIISHAKEEVLDLENLDPLPNLELFYLRGKLQGGLIPAIFSDFRKLRELRMGWSRLQADPIPSFAHMSHLVQLYLYRVYEGQIMTFSAGWFPMLEKLYLADMEQLSCMEVEAGTMPILNYMELTGLRSMLIVPAGFQNLTSLQQMVLKDMPVEFRTMVQGQDCGLPKKAFAPLYKTAVSPNIYP</sequence>
<dbReference type="PANTHER" id="PTHR47186">
    <property type="entry name" value="LEUCINE-RICH REPEAT-CONTAINING PROTEIN 57"/>
    <property type="match status" value="1"/>
</dbReference>
<dbReference type="Gene3D" id="3.80.10.10">
    <property type="entry name" value="Ribonuclease Inhibitor"/>
    <property type="match status" value="2"/>
</dbReference>
<dbReference type="EnsemblPlants" id="EMT01324">
    <property type="protein sequence ID" value="EMT01324"/>
    <property type="gene ID" value="F775_23054"/>
</dbReference>
<reference evidence="3" key="1">
    <citation type="submission" date="2015-06" db="UniProtKB">
        <authorList>
            <consortium name="EnsemblPlants"/>
        </authorList>
    </citation>
    <scope>IDENTIFICATION</scope>
</reference>
<keyword evidence="1" id="KW-0677">Repeat</keyword>
<evidence type="ECO:0000256" key="1">
    <source>
        <dbReference type="ARBA" id="ARBA00022737"/>
    </source>
</evidence>